<keyword evidence="3" id="KW-0378">Hydrolase</keyword>
<keyword evidence="2" id="KW-0064">Aspartyl protease</keyword>
<accession>A0A7K6UXR5</accession>
<dbReference type="PROSITE" id="PS00141">
    <property type="entry name" value="ASP_PROTEASE"/>
    <property type="match status" value="1"/>
</dbReference>
<comment type="caution">
    <text evidence="5">The sequence shown here is derived from an EMBL/GenBank/DDBJ whole genome shotgun (WGS) entry which is preliminary data.</text>
</comment>
<protein>
    <submittedName>
        <fullName evidence="5">POK9 protein</fullName>
    </submittedName>
</protein>
<feature type="non-terminal residue" evidence="5">
    <location>
        <position position="1"/>
    </location>
</feature>
<dbReference type="InterPro" id="IPR051592">
    <property type="entry name" value="HERV-K_Pro_peptidase_A2"/>
</dbReference>
<sequence length="160" mass="16942">RGSAGVDLAVGRTVTITDSNVHLIESTVTGPLGFGLSAILIGRSSMSRIGVFVLPGLIDADYTGPIKIMVKVFSPPVTLTRGSKIAQLIPFKSQVPVARDIVRGNGAFGSTTDKNDPMVLFTAQITKERPKREVLLKNASEHLGLVTMMLDTGADVTIIP</sequence>
<dbReference type="InterPro" id="IPR001995">
    <property type="entry name" value="Peptidase_A2_cat"/>
</dbReference>
<dbReference type="PROSITE" id="PS50175">
    <property type="entry name" value="ASP_PROT_RETROV"/>
    <property type="match status" value="1"/>
</dbReference>
<feature type="non-terminal residue" evidence="5">
    <location>
        <position position="160"/>
    </location>
</feature>
<name>A0A7K6UXR5_9PASS</name>
<dbReference type="Pfam" id="PF00692">
    <property type="entry name" value="dUTPase"/>
    <property type="match status" value="1"/>
</dbReference>
<organism evidence="5 6">
    <name type="scientific">Notiomystis cincta</name>
    <dbReference type="NCBI Taxonomy" id="366454"/>
    <lineage>
        <taxon>Eukaryota</taxon>
        <taxon>Metazoa</taxon>
        <taxon>Chordata</taxon>
        <taxon>Craniata</taxon>
        <taxon>Vertebrata</taxon>
        <taxon>Euteleostomi</taxon>
        <taxon>Archelosauria</taxon>
        <taxon>Archosauria</taxon>
        <taxon>Dinosauria</taxon>
        <taxon>Saurischia</taxon>
        <taxon>Theropoda</taxon>
        <taxon>Coelurosauria</taxon>
        <taxon>Aves</taxon>
        <taxon>Neognathae</taxon>
        <taxon>Neoaves</taxon>
        <taxon>Telluraves</taxon>
        <taxon>Australaves</taxon>
        <taxon>Passeriformes</taxon>
        <taxon>Notiomystidae</taxon>
        <taxon>Notiomystis</taxon>
    </lineage>
</organism>
<dbReference type="PANTHER" id="PTHR19422">
    <property type="entry name" value="GAG RETROVIRAL POLYPROTEIN"/>
    <property type="match status" value="1"/>
</dbReference>
<dbReference type="InterPro" id="IPR001969">
    <property type="entry name" value="Aspartic_peptidase_AS"/>
</dbReference>
<dbReference type="AlphaFoldDB" id="A0A7K6UXR5"/>
<dbReference type="SUPFAM" id="SSF51283">
    <property type="entry name" value="dUTPase-like"/>
    <property type="match status" value="1"/>
</dbReference>
<proteinExistence type="predicted"/>
<dbReference type="OrthoDB" id="9900537at2759"/>
<reference evidence="5 6" key="1">
    <citation type="submission" date="2019-09" db="EMBL/GenBank/DDBJ databases">
        <title>Bird 10,000 Genomes (B10K) Project - Family phase.</title>
        <authorList>
            <person name="Zhang G."/>
        </authorList>
    </citation>
    <scope>NUCLEOTIDE SEQUENCE [LARGE SCALE GENOMIC DNA]</scope>
    <source>
        <strain evidence="5">B10K-DU-029-75</strain>
    </source>
</reference>
<evidence type="ECO:0000313" key="5">
    <source>
        <dbReference type="EMBL" id="NWX27080.1"/>
    </source>
</evidence>
<feature type="domain" description="Peptidase A2" evidence="4">
    <location>
        <begin position="146"/>
        <end position="160"/>
    </location>
</feature>
<evidence type="ECO:0000256" key="1">
    <source>
        <dbReference type="ARBA" id="ARBA00022670"/>
    </source>
</evidence>
<dbReference type="PANTHER" id="PTHR19422:SF123">
    <property type="entry name" value="RT1 CLASS I, LOCUS CE15"/>
    <property type="match status" value="1"/>
</dbReference>
<evidence type="ECO:0000256" key="3">
    <source>
        <dbReference type="ARBA" id="ARBA00022801"/>
    </source>
</evidence>
<dbReference type="EMBL" id="VZRX01003608">
    <property type="protein sequence ID" value="NWX27080.1"/>
    <property type="molecule type" value="Genomic_DNA"/>
</dbReference>
<evidence type="ECO:0000313" key="6">
    <source>
        <dbReference type="Proteomes" id="UP000579558"/>
    </source>
</evidence>
<dbReference type="Proteomes" id="UP000579558">
    <property type="component" value="Unassembled WGS sequence"/>
</dbReference>
<dbReference type="InterPro" id="IPR033704">
    <property type="entry name" value="dUTPase_trimeric"/>
</dbReference>
<dbReference type="GO" id="GO:0004190">
    <property type="term" value="F:aspartic-type endopeptidase activity"/>
    <property type="evidence" value="ECO:0007669"/>
    <property type="project" value="UniProtKB-KW"/>
</dbReference>
<keyword evidence="1" id="KW-0645">Protease</keyword>
<gene>
    <name evidence="5" type="primary">Ervk9_0</name>
    <name evidence="5" type="ORF">NOTCIN_R12651</name>
</gene>
<evidence type="ECO:0000256" key="2">
    <source>
        <dbReference type="ARBA" id="ARBA00022750"/>
    </source>
</evidence>
<dbReference type="CDD" id="cd07557">
    <property type="entry name" value="trimeric_dUTPase"/>
    <property type="match status" value="1"/>
</dbReference>
<keyword evidence="6" id="KW-1185">Reference proteome</keyword>
<dbReference type="InterPro" id="IPR029054">
    <property type="entry name" value="dUTPase-like"/>
</dbReference>
<dbReference type="GO" id="GO:0006508">
    <property type="term" value="P:proteolysis"/>
    <property type="evidence" value="ECO:0007669"/>
    <property type="project" value="UniProtKB-KW"/>
</dbReference>
<dbReference type="Gene3D" id="2.70.40.10">
    <property type="match status" value="1"/>
</dbReference>
<evidence type="ECO:0000259" key="4">
    <source>
        <dbReference type="PROSITE" id="PS50175"/>
    </source>
</evidence>
<dbReference type="InterPro" id="IPR036157">
    <property type="entry name" value="dUTPase-like_sf"/>
</dbReference>